<dbReference type="Proteomes" id="UP001597391">
    <property type="component" value="Unassembled WGS sequence"/>
</dbReference>
<name>A0ABW5XFM6_9MICO</name>
<accession>A0ABW5XFM6</accession>
<gene>
    <name evidence="1" type="ORF">ACFSYH_08245</name>
</gene>
<evidence type="ECO:0000313" key="1">
    <source>
        <dbReference type="EMBL" id="MFD2840559.1"/>
    </source>
</evidence>
<dbReference type="InterPro" id="IPR021804">
    <property type="entry name" value="DUF3375"/>
</dbReference>
<organism evidence="1 2">
    <name type="scientific">Populibacterium corticicola</name>
    <dbReference type="NCBI Taxonomy" id="1812826"/>
    <lineage>
        <taxon>Bacteria</taxon>
        <taxon>Bacillati</taxon>
        <taxon>Actinomycetota</taxon>
        <taxon>Actinomycetes</taxon>
        <taxon>Micrococcales</taxon>
        <taxon>Jonesiaceae</taxon>
        <taxon>Populibacterium</taxon>
    </lineage>
</organism>
<dbReference type="Pfam" id="PF11855">
    <property type="entry name" value="DUF3375"/>
    <property type="match status" value="1"/>
</dbReference>
<dbReference type="EMBL" id="JBHUOP010000003">
    <property type="protein sequence ID" value="MFD2840559.1"/>
    <property type="molecule type" value="Genomic_DNA"/>
</dbReference>
<protein>
    <submittedName>
        <fullName evidence="1">DUF3375 family protein</fullName>
    </submittedName>
</protein>
<sequence>MGSRIEGDVARIEAALNTPTLKLLDRKSASIALPLFANAFPEDAQPVPVEQFHTVVDALLDELNASGYSIAKTNSGKTLAMQWVRERWLYRDPGQGEETYQLTGDAKQALEYVTRATRTQLNVSLSRIETMRRVISEAALAANPDREERKRRLAEEIARLQAEFDHLDSGGEMPQATESEVTEQFSNVLRELDGLPSDFRRVEEAVRDMHQAITKKFREEVRPIGEVVDDYLEQSAMLLTGTPEGRAFEGATELLRNRDWLMNLRDDLERILAHPLAGMLLPDETRQLRTAVNVIRRGRDDVLEQRHRASATLREHIENYDHIRNRELDAALKGIDREMRVWMQAARARDRVDVEIIPPAMDIAVLRFRTFDPDSEQAPAPLEDVSSQAPAALSLDEIRKQGGPTLDKLSERIDAMLSAGDLDSAAALFNDLPVDLRRPVEILGLLHLLTRIGAEIDPALREQVLAVRPDGSTRRFHMPATAIQATTDVADEGEPS</sequence>
<dbReference type="RefSeq" id="WP_377466426.1">
    <property type="nucleotide sequence ID" value="NZ_JBHUOP010000003.1"/>
</dbReference>
<evidence type="ECO:0000313" key="2">
    <source>
        <dbReference type="Proteomes" id="UP001597391"/>
    </source>
</evidence>
<keyword evidence="2" id="KW-1185">Reference proteome</keyword>
<reference evidence="2" key="1">
    <citation type="journal article" date="2019" name="Int. J. Syst. Evol. Microbiol.">
        <title>The Global Catalogue of Microorganisms (GCM) 10K type strain sequencing project: providing services to taxonomists for standard genome sequencing and annotation.</title>
        <authorList>
            <consortium name="The Broad Institute Genomics Platform"/>
            <consortium name="The Broad Institute Genome Sequencing Center for Infectious Disease"/>
            <person name="Wu L."/>
            <person name="Ma J."/>
        </authorList>
    </citation>
    <scope>NUCLEOTIDE SEQUENCE [LARGE SCALE GENOMIC DNA]</scope>
    <source>
        <strain evidence="2">KCTC 33576</strain>
    </source>
</reference>
<comment type="caution">
    <text evidence="1">The sequence shown here is derived from an EMBL/GenBank/DDBJ whole genome shotgun (WGS) entry which is preliminary data.</text>
</comment>
<proteinExistence type="predicted"/>